<dbReference type="AlphaFoldDB" id="A0A0A9G2B3"/>
<proteinExistence type="predicted"/>
<protein>
    <submittedName>
        <fullName evidence="1">Uncharacterized protein</fullName>
    </submittedName>
</protein>
<reference evidence="1" key="1">
    <citation type="submission" date="2014-09" db="EMBL/GenBank/DDBJ databases">
        <authorList>
            <person name="Magalhaes I.L.F."/>
            <person name="Oliveira U."/>
            <person name="Santos F.R."/>
            <person name="Vidigal T.H.D.A."/>
            <person name="Brescovit A.D."/>
            <person name="Santos A.J."/>
        </authorList>
    </citation>
    <scope>NUCLEOTIDE SEQUENCE</scope>
    <source>
        <tissue evidence="1">Shoot tissue taken approximately 20 cm above the soil surface</tissue>
    </source>
</reference>
<organism evidence="1">
    <name type="scientific">Arundo donax</name>
    <name type="common">Giant reed</name>
    <name type="synonym">Donax arundinaceus</name>
    <dbReference type="NCBI Taxonomy" id="35708"/>
    <lineage>
        <taxon>Eukaryota</taxon>
        <taxon>Viridiplantae</taxon>
        <taxon>Streptophyta</taxon>
        <taxon>Embryophyta</taxon>
        <taxon>Tracheophyta</taxon>
        <taxon>Spermatophyta</taxon>
        <taxon>Magnoliopsida</taxon>
        <taxon>Liliopsida</taxon>
        <taxon>Poales</taxon>
        <taxon>Poaceae</taxon>
        <taxon>PACMAD clade</taxon>
        <taxon>Arundinoideae</taxon>
        <taxon>Arundineae</taxon>
        <taxon>Arundo</taxon>
    </lineage>
</organism>
<dbReference type="EMBL" id="GBRH01179269">
    <property type="protein sequence ID" value="JAE18627.1"/>
    <property type="molecule type" value="Transcribed_RNA"/>
</dbReference>
<evidence type="ECO:0000313" key="1">
    <source>
        <dbReference type="EMBL" id="JAE18627.1"/>
    </source>
</evidence>
<reference evidence="1" key="2">
    <citation type="journal article" date="2015" name="Data Brief">
        <title>Shoot transcriptome of the giant reed, Arundo donax.</title>
        <authorList>
            <person name="Barrero R.A."/>
            <person name="Guerrero F.D."/>
            <person name="Moolhuijzen P."/>
            <person name="Goolsby J.A."/>
            <person name="Tidwell J."/>
            <person name="Bellgard S.E."/>
            <person name="Bellgard M.I."/>
        </authorList>
    </citation>
    <scope>NUCLEOTIDE SEQUENCE</scope>
    <source>
        <tissue evidence="1">Shoot tissue taken approximately 20 cm above the soil surface</tissue>
    </source>
</reference>
<name>A0A0A9G2B3_ARUDO</name>
<sequence length="24" mass="2530">MSSLDGQAVSPSKLLYLSSSFSQP</sequence>
<accession>A0A0A9G2B3</accession>